<name>A0ABQ6C9K3_9BURK</name>
<dbReference type="PANTHER" id="PTHR42953">
    <property type="entry name" value="HIGH-AFFINITY ZINC UPTAKE SYSTEM PROTEIN ZNUA-RELATED"/>
    <property type="match status" value="1"/>
</dbReference>
<feature type="chain" id="PRO_5046417620" description="Metal ABC transporter substrate-binding protein" evidence="1">
    <location>
        <begin position="23"/>
        <end position="288"/>
    </location>
</feature>
<dbReference type="InterPro" id="IPR006127">
    <property type="entry name" value="ZnuA-like"/>
</dbReference>
<dbReference type="Pfam" id="PF01297">
    <property type="entry name" value="ZnuA"/>
    <property type="match status" value="1"/>
</dbReference>
<evidence type="ECO:0008006" key="4">
    <source>
        <dbReference type="Google" id="ProtNLM"/>
    </source>
</evidence>
<dbReference type="RefSeq" id="WP_234266936.1">
    <property type="nucleotide sequence ID" value="NZ_BSPB01000061.1"/>
</dbReference>
<dbReference type="EMBL" id="BSPB01000061">
    <property type="protein sequence ID" value="GLS16504.1"/>
    <property type="molecule type" value="Genomic_DNA"/>
</dbReference>
<feature type="signal peptide" evidence="1">
    <location>
        <begin position="1"/>
        <end position="22"/>
    </location>
</feature>
<gene>
    <name evidence="2" type="ORF">GCM10007935_39450</name>
</gene>
<dbReference type="SUPFAM" id="SSF53807">
    <property type="entry name" value="Helical backbone' metal receptor"/>
    <property type="match status" value="1"/>
</dbReference>
<evidence type="ECO:0000313" key="3">
    <source>
        <dbReference type="Proteomes" id="UP001156903"/>
    </source>
</evidence>
<sequence length="288" mass="30114">MKRRLFVCLAAAAAFSSGAASAAEPATKSRVLTSHPVVHALSAQLAQGSGIEVVRAAPARLPPARQVAYFEGRGAAALAKVAADADAAIGLRSLWPQDPLYPLARRTNIRVVEIDAARPVDGALPGLALQPGADIGSYPWLHTVNLGRMADIVGGEMERLVPGAAPAVARNLAALKQRLVALSAKTESDLLSAPNVAVISLSPRLDHFVAGFNLEPVRVAENIDADALTRVIRREQVAVVLHHEELAPELARAVTAAGATVVVVETAGEDPVSEIEGNARRLVQALRP</sequence>
<comment type="caution">
    <text evidence="2">The sequence shown here is derived from an EMBL/GenBank/DDBJ whole genome shotgun (WGS) entry which is preliminary data.</text>
</comment>
<organism evidence="2 3">
    <name type="scientific">Hydrogenophaga electricum</name>
    <dbReference type="NCBI Taxonomy" id="1230953"/>
    <lineage>
        <taxon>Bacteria</taxon>
        <taxon>Pseudomonadati</taxon>
        <taxon>Pseudomonadota</taxon>
        <taxon>Betaproteobacteria</taxon>
        <taxon>Burkholderiales</taxon>
        <taxon>Comamonadaceae</taxon>
        <taxon>Hydrogenophaga</taxon>
    </lineage>
</organism>
<protein>
    <recommendedName>
        <fullName evidence="4">Metal ABC transporter substrate-binding protein</fullName>
    </recommendedName>
</protein>
<accession>A0ABQ6C9K3</accession>
<dbReference type="InterPro" id="IPR050492">
    <property type="entry name" value="Bact_metal-bind_prot9"/>
</dbReference>
<dbReference type="PANTHER" id="PTHR42953:SF4">
    <property type="entry name" value="METAL ABC TRANSPORTER SUBSTRATE-BINDING PROTEIN"/>
    <property type="match status" value="1"/>
</dbReference>
<proteinExistence type="predicted"/>
<keyword evidence="1" id="KW-0732">Signal</keyword>
<keyword evidence="3" id="KW-1185">Reference proteome</keyword>
<evidence type="ECO:0000256" key="1">
    <source>
        <dbReference type="SAM" id="SignalP"/>
    </source>
</evidence>
<dbReference type="Proteomes" id="UP001156903">
    <property type="component" value="Unassembled WGS sequence"/>
</dbReference>
<reference evidence="3" key="1">
    <citation type="journal article" date="2019" name="Int. J. Syst. Evol. Microbiol.">
        <title>The Global Catalogue of Microorganisms (GCM) 10K type strain sequencing project: providing services to taxonomists for standard genome sequencing and annotation.</title>
        <authorList>
            <consortium name="The Broad Institute Genomics Platform"/>
            <consortium name="The Broad Institute Genome Sequencing Center for Infectious Disease"/>
            <person name="Wu L."/>
            <person name="Ma J."/>
        </authorList>
    </citation>
    <scope>NUCLEOTIDE SEQUENCE [LARGE SCALE GENOMIC DNA]</scope>
    <source>
        <strain evidence="3">NBRC 109341</strain>
    </source>
</reference>
<evidence type="ECO:0000313" key="2">
    <source>
        <dbReference type="EMBL" id="GLS16504.1"/>
    </source>
</evidence>